<dbReference type="EMBL" id="VJVV01000015">
    <property type="protein sequence ID" value="TRO78716.1"/>
    <property type="molecule type" value="Genomic_DNA"/>
</dbReference>
<sequence length="76" mass="8302">MTVEELKTAVLALDPEQKKTFMLETLTPLAGDAVKDPAFLMQLFPVFLGILKESGMDLQQLLQFAMMMNGGPKTGA</sequence>
<protein>
    <submittedName>
        <fullName evidence="1">Uncharacterized protein</fullName>
    </submittedName>
</protein>
<evidence type="ECO:0000313" key="2">
    <source>
        <dbReference type="Proteomes" id="UP000317155"/>
    </source>
</evidence>
<reference evidence="1 2" key="1">
    <citation type="submission" date="2019-07" db="EMBL/GenBank/DDBJ databases">
        <title>Insights of Desulfuromonas acetexigens electromicrobiology.</title>
        <authorList>
            <person name="Katuri K."/>
            <person name="Sapireddy V."/>
            <person name="Shaw D.R."/>
            <person name="Saikaly P."/>
        </authorList>
    </citation>
    <scope>NUCLEOTIDE SEQUENCE [LARGE SCALE GENOMIC DNA]</scope>
    <source>
        <strain evidence="1 2">2873</strain>
    </source>
</reference>
<accession>A0A550J655</accession>
<dbReference type="Proteomes" id="UP000317155">
    <property type="component" value="Unassembled WGS sequence"/>
</dbReference>
<proteinExistence type="predicted"/>
<dbReference type="RefSeq" id="WP_092054726.1">
    <property type="nucleotide sequence ID" value="NZ_FOJJ01000007.1"/>
</dbReference>
<dbReference type="OrthoDB" id="5402372at2"/>
<keyword evidence="2" id="KW-1185">Reference proteome</keyword>
<evidence type="ECO:0000313" key="1">
    <source>
        <dbReference type="EMBL" id="TRO78716.1"/>
    </source>
</evidence>
<name>A0A550J655_9BACT</name>
<dbReference type="AlphaFoldDB" id="A0A550J655"/>
<organism evidence="1 2">
    <name type="scientific">Trichloromonas acetexigens</name>
    <dbReference type="NCBI Taxonomy" id="38815"/>
    <lineage>
        <taxon>Bacteria</taxon>
        <taxon>Pseudomonadati</taxon>
        <taxon>Thermodesulfobacteriota</taxon>
        <taxon>Desulfuromonadia</taxon>
        <taxon>Desulfuromonadales</taxon>
        <taxon>Trichloromonadaceae</taxon>
        <taxon>Trichloromonas</taxon>
    </lineage>
</organism>
<gene>
    <name evidence="1" type="ORF">FL622_15600</name>
</gene>
<comment type="caution">
    <text evidence="1">The sequence shown here is derived from an EMBL/GenBank/DDBJ whole genome shotgun (WGS) entry which is preliminary data.</text>
</comment>